<gene>
    <name evidence="2" type="ORF">SAMN04487961_1150</name>
</gene>
<dbReference type="InterPro" id="IPR007751">
    <property type="entry name" value="DUF676_lipase-like"/>
</dbReference>
<dbReference type="Pfam" id="PF05057">
    <property type="entry name" value="DUF676"/>
    <property type="match status" value="1"/>
</dbReference>
<dbReference type="OrthoDB" id="2004167at2"/>
<feature type="domain" description="DUF676" evidence="1">
    <location>
        <begin position="98"/>
        <end position="165"/>
    </location>
</feature>
<accession>A0A1I4THF8</accession>
<name>A0A1I4THF8_9GAMM</name>
<dbReference type="AlphaFoldDB" id="A0A1I4THF8"/>
<evidence type="ECO:0000313" key="3">
    <source>
        <dbReference type="Proteomes" id="UP000199339"/>
    </source>
</evidence>
<reference evidence="3" key="1">
    <citation type="submission" date="2016-10" db="EMBL/GenBank/DDBJ databases">
        <authorList>
            <person name="Varghese N."/>
            <person name="Submissions S."/>
        </authorList>
    </citation>
    <scope>NUCLEOTIDE SEQUENCE [LARGE SCALE GENOMIC DNA]</scope>
    <source>
        <strain evidence="3">CGMCC 1.6775</strain>
    </source>
</reference>
<dbReference type="Gene3D" id="3.40.50.1820">
    <property type="entry name" value="alpha/beta hydrolase"/>
    <property type="match status" value="1"/>
</dbReference>
<evidence type="ECO:0000313" key="2">
    <source>
        <dbReference type="EMBL" id="SFM76154.1"/>
    </source>
</evidence>
<organism evidence="2 3">
    <name type="scientific">Marinobacter pelagius</name>
    <dbReference type="NCBI Taxonomy" id="379482"/>
    <lineage>
        <taxon>Bacteria</taxon>
        <taxon>Pseudomonadati</taxon>
        <taxon>Pseudomonadota</taxon>
        <taxon>Gammaproteobacteria</taxon>
        <taxon>Pseudomonadales</taxon>
        <taxon>Marinobacteraceae</taxon>
        <taxon>Marinobacter</taxon>
    </lineage>
</organism>
<dbReference type="RefSeq" id="WP_092000024.1">
    <property type="nucleotide sequence ID" value="NZ_FOUR01000002.1"/>
</dbReference>
<dbReference type="InterPro" id="IPR029058">
    <property type="entry name" value="AB_hydrolase_fold"/>
</dbReference>
<dbReference type="Proteomes" id="UP000199339">
    <property type="component" value="Unassembled WGS sequence"/>
</dbReference>
<protein>
    <submittedName>
        <fullName evidence="2">PGAP1-like protein</fullName>
    </submittedName>
</protein>
<sequence length="374" mass="40930">MKNESALTRVGAVMLLVTGMVIAPATLARDANRTQYPVVFAHGMAGFDDILGYDYWGDDYGTYVLDPCDKFLEVNCNGDINDNQRSFVSSVTPFQSSEVRGYQLANNIESYMATSGASHVNIVSHSQGGIDSRKAARLLRERKGYRVVQTHVSVSSPHRGSPVAKYVLDHYVNSLTETLANYYGNVVYGSGNDAIAGAKQLVYNDYDPNDGVTTGMKAFNQKYPSSTSYIANSVSMMTAQNGSGVNPALWLLSELIYNIDGDGYCYDDCNGDGAAGQGDGYAGDRDDDGLVGINSQQQGYRMQYYECWGCLDYAWEQRGLGYVSDINHPNSTQMTSSSYVINQDHMDVIGVGPDSFDEMEFYAAITDYIADRGD</sequence>
<dbReference type="EMBL" id="FOUR01000002">
    <property type="protein sequence ID" value="SFM76154.1"/>
    <property type="molecule type" value="Genomic_DNA"/>
</dbReference>
<proteinExistence type="predicted"/>
<evidence type="ECO:0000259" key="1">
    <source>
        <dbReference type="Pfam" id="PF05057"/>
    </source>
</evidence>
<keyword evidence="3" id="KW-1185">Reference proteome</keyword>
<dbReference type="SUPFAM" id="SSF53474">
    <property type="entry name" value="alpha/beta-Hydrolases"/>
    <property type="match status" value="1"/>
</dbReference>